<keyword evidence="1" id="KW-0472">Membrane</keyword>
<dbReference type="OrthoDB" id="66117at2157"/>
<dbReference type="KEGG" id="mif:Metin_0030"/>
<evidence type="ECO:0000313" key="3">
    <source>
        <dbReference type="Proteomes" id="UP000002061"/>
    </source>
</evidence>
<proteinExistence type="predicted"/>
<accession>D5VU91</accession>
<dbReference type="HOGENOM" id="CLU_619137_0_0_2"/>
<evidence type="ECO:0000313" key="2">
    <source>
        <dbReference type="EMBL" id="ADG12703.1"/>
    </source>
</evidence>
<keyword evidence="1" id="KW-0812">Transmembrane</keyword>
<protein>
    <submittedName>
        <fullName evidence="2">Uncharacterized protein</fullName>
    </submittedName>
</protein>
<dbReference type="InterPro" id="IPR011047">
    <property type="entry name" value="Quinoprotein_ADH-like_sf"/>
</dbReference>
<organism evidence="2 3">
    <name type="scientific">Methanocaldococcus infernus (strain DSM 11812 / JCM 15783 / ME)</name>
    <dbReference type="NCBI Taxonomy" id="573063"/>
    <lineage>
        <taxon>Archaea</taxon>
        <taxon>Methanobacteriati</taxon>
        <taxon>Methanobacteriota</taxon>
        <taxon>Methanomada group</taxon>
        <taxon>Methanococci</taxon>
        <taxon>Methanococcales</taxon>
        <taxon>Methanocaldococcaceae</taxon>
        <taxon>Methanocaldococcus</taxon>
    </lineage>
</organism>
<dbReference type="eggNOG" id="arCOG10210">
    <property type="taxonomic scope" value="Archaea"/>
</dbReference>
<dbReference type="AlphaFoldDB" id="D5VU91"/>
<evidence type="ECO:0000256" key="1">
    <source>
        <dbReference type="SAM" id="Phobius"/>
    </source>
</evidence>
<dbReference type="GeneID" id="9131029"/>
<feature type="transmembrane region" description="Helical" evidence="1">
    <location>
        <begin position="465"/>
        <end position="483"/>
    </location>
</feature>
<reference evidence="2" key="1">
    <citation type="submission" date="2010-04" db="EMBL/GenBank/DDBJ databases">
        <title>Complete sequence of Methanocaldococcus infernus ME.</title>
        <authorList>
            <consortium name="US DOE Joint Genome Institute"/>
            <person name="Lucas S."/>
            <person name="Copeland A."/>
            <person name="Lapidus A."/>
            <person name="Cheng J.-F."/>
            <person name="Bruce D."/>
            <person name="Goodwin L."/>
            <person name="Pitluck S."/>
            <person name="Munk A.C."/>
            <person name="Detter J.C."/>
            <person name="Han C."/>
            <person name="Tapia R."/>
            <person name="Land M."/>
            <person name="Hauser L."/>
            <person name="Kyrpides N."/>
            <person name="Mikhailova N."/>
            <person name="Sieprawska-Lupa M."/>
            <person name="Whitman W.B."/>
            <person name="Woyke T."/>
        </authorList>
    </citation>
    <scope>NUCLEOTIDE SEQUENCE [LARGE SCALE GENOMIC DNA]</scope>
    <source>
        <strain evidence="2">ME</strain>
    </source>
</reference>
<dbReference type="EMBL" id="CP002009">
    <property type="protein sequence ID" value="ADG12703.1"/>
    <property type="molecule type" value="Genomic_DNA"/>
</dbReference>
<name>D5VU91_METIM</name>
<keyword evidence="1" id="KW-1133">Transmembrane helix</keyword>
<dbReference type="RefSeq" id="WP_013099450.1">
    <property type="nucleotide sequence ID" value="NC_014122.1"/>
</dbReference>
<dbReference type="Proteomes" id="UP000002061">
    <property type="component" value="Chromosome"/>
</dbReference>
<gene>
    <name evidence="2" type="ordered locus">Metin_0030</name>
</gene>
<sequence>MAKKFILLSFLILLSIITVNASGNRIFITTSDNWVIIYNNNIYLYNGTLYNITPKYIVFFNKTYTSSEINEHYGYLFYIDSFYLANKTYFVCDAWDGCRIGKLDINNRKLYLYPWIPFGKYHSLKSNGKEALACFDNKEGMGAKPILIELKYNKSSKYGLTYKGDSFYGLNLELEEYLFKYVNHFKDYYTYDFELQPYTFDYNSKDKYWLIYVNGDYLVGYLKKDTSIKYVDNNISCFVKYNGTFYDFKNFNYLLSQIVYNKYGNQWIGVNKNKLYILDNNISIIKTINLNKSIYKVFPIDRNNIYLIYPKKAVVEILKIEKIRVKNNLSKEIVEKYKQYNKTPPLYITKYRETKIGEKVVDIKDLSNLESNNYEYRVKNYILGIEKINLKNDKVTEIDTDSLNPIEIEYNGKEFLLIGNDSSLYIFNNGTYKKIANLNEFDNKNIQNSNNKIIKGKFENIATNYYIYVVVMVIFIILGYILWKKSN</sequence>
<dbReference type="SUPFAM" id="SSF50998">
    <property type="entry name" value="Quinoprotein alcohol dehydrogenase-like"/>
    <property type="match status" value="1"/>
</dbReference>
<keyword evidence="3" id="KW-1185">Reference proteome</keyword>